<gene>
    <name evidence="1" type="ORF">KJE03_01785</name>
</gene>
<name>A0ABU1BVI2_9ESCH</name>
<proteinExistence type="predicted"/>
<keyword evidence="2" id="KW-1185">Reference proteome</keyword>
<reference evidence="1 2" key="1">
    <citation type="submission" date="2021-05" db="EMBL/GenBank/DDBJ databases">
        <title>Genome sequence of E. marmotae isolates.</title>
        <authorList>
            <person name="Binsker U."/>
            <person name="Hammerl J.A."/>
        </authorList>
    </citation>
    <scope>NUCLEOTIDE SEQUENCE [LARGE SCALE GENOMIC DNA]</scope>
    <source>
        <strain evidence="1 2">21-MO00586</strain>
    </source>
</reference>
<dbReference type="Proteomes" id="UP001235723">
    <property type="component" value="Unassembled WGS sequence"/>
</dbReference>
<dbReference type="EMBL" id="JAHCRT010000001">
    <property type="protein sequence ID" value="MDQ9292225.1"/>
    <property type="molecule type" value="Genomic_DNA"/>
</dbReference>
<evidence type="ECO:0000313" key="2">
    <source>
        <dbReference type="Proteomes" id="UP001235723"/>
    </source>
</evidence>
<dbReference type="RefSeq" id="WP_105267059.1">
    <property type="nucleotide sequence ID" value="NZ_JAHCRN010000010.1"/>
</dbReference>
<organism evidence="1 2">
    <name type="scientific">Escherichia marmotae</name>
    <dbReference type="NCBI Taxonomy" id="1499973"/>
    <lineage>
        <taxon>Bacteria</taxon>
        <taxon>Pseudomonadati</taxon>
        <taxon>Pseudomonadota</taxon>
        <taxon>Gammaproteobacteria</taxon>
        <taxon>Enterobacterales</taxon>
        <taxon>Enterobacteriaceae</taxon>
        <taxon>Escherichia</taxon>
    </lineage>
</organism>
<protein>
    <submittedName>
        <fullName evidence="1">WavQ</fullName>
    </submittedName>
</protein>
<evidence type="ECO:0000313" key="1">
    <source>
        <dbReference type="EMBL" id="MDQ9292225.1"/>
    </source>
</evidence>
<accession>A0ABU1BVI2</accession>
<comment type="caution">
    <text evidence="1">The sequence shown here is derived from an EMBL/GenBank/DDBJ whole genome shotgun (WGS) entry which is preliminary data.</text>
</comment>
<sequence length="307" mass="36070">MNIYIYASSYDENSGGSVVLHRLCHIINKHSAHSAYLVKLDPFHYGKKTIRKYLSKLKWEFCNKFKFKTNADWDTPVWYKLNNIPSDSVVIYPEIINGNPLKIKNVVRWLLHQPGHHTNVIDYGKNELYFKFNSAIHDFDNDGSYTASNELKVIYYPIQIYNEKVNQERDIECCYLVRKGFYKKNIHPPKAIKIDGLTHQEIADVFRRSQKFISYDDYTAYSIFSVLCGCPSYVVPTEGQTVNDWYPDERDRYGISYGFTDEQAKWAEETKDRVYRHIIDEHNKSIDRVIDCLQEIEFFFGGNGTTK</sequence>